<evidence type="ECO:0008006" key="20">
    <source>
        <dbReference type="Google" id="ProtNLM"/>
    </source>
</evidence>
<gene>
    <name evidence="18" type="ORF">AN936_03860</name>
</gene>
<organism evidence="18 19">
    <name type="scientific">Sphingopyxis macrogoltabida</name>
    <name type="common">Sphingomonas macrogoltabidus</name>
    <dbReference type="NCBI Taxonomy" id="33050"/>
    <lineage>
        <taxon>Bacteria</taxon>
        <taxon>Pseudomonadati</taxon>
        <taxon>Pseudomonadota</taxon>
        <taxon>Alphaproteobacteria</taxon>
        <taxon>Sphingomonadales</taxon>
        <taxon>Sphingomonadaceae</taxon>
        <taxon>Sphingopyxis</taxon>
    </lineage>
</organism>
<evidence type="ECO:0000256" key="14">
    <source>
        <dbReference type="RuleBase" id="RU003357"/>
    </source>
</evidence>
<evidence type="ECO:0000313" key="19">
    <source>
        <dbReference type="Proteomes" id="UP000058074"/>
    </source>
</evidence>
<dbReference type="Gene3D" id="2.40.170.20">
    <property type="entry name" value="TonB-dependent receptor, beta-barrel domain"/>
    <property type="match status" value="1"/>
</dbReference>
<dbReference type="KEGG" id="smag:AN936_03860"/>
<name>A0A0N9UVH6_SPHMC</name>
<evidence type="ECO:0000256" key="9">
    <source>
        <dbReference type="ARBA" id="ARBA00023077"/>
    </source>
</evidence>
<evidence type="ECO:0000256" key="6">
    <source>
        <dbReference type="ARBA" id="ARBA00022729"/>
    </source>
</evidence>
<evidence type="ECO:0000256" key="10">
    <source>
        <dbReference type="ARBA" id="ARBA00023136"/>
    </source>
</evidence>
<dbReference type="PANTHER" id="PTHR32552">
    <property type="entry name" value="FERRICHROME IRON RECEPTOR-RELATED"/>
    <property type="match status" value="1"/>
</dbReference>
<evidence type="ECO:0000259" key="17">
    <source>
        <dbReference type="Pfam" id="PF07715"/>
    </source>
</evidence>
<dbReference type="SUPFAM" id="SSF56935">
    <property type="entry name" value="Porins"/>
    <property type="match status" value="1"/>
</dbReference>
<keyword evidence="9 14" id="KW-0798">TonB box</keyword>
<dbReference type="Pfam" id="PF07715">
    <property type="entry name" value="Plug"/>
    <property type="match status" value="1"/>
</dbReference>
<proteinExistence type="inferred from homology"/>
<dbReference type="PATRIC" id="fig|33050.5.peg.801"/>
<feature type="chain" id="PRO_5006039078" description="TonB-dependent receptor" evidence="15">
    <location>
        <begin position="22"/>
        <end position="717"/>
    </location>
</feature>
<dbReference type="GO" id="GO:0006826">
    <property type="term" value="P:iron ion transport"/>
    <property type="evidence" value="ECO:0007669"/>
    <property type="project" value="UniProtKB-KW"/>
</dbReference>
<keyword evidence="3 12" id="KW-1134">Transmembrane beta strand</keyword>
<feature type="domain" description="TonB-dependent receptor plug" evidence="17">
    <location>
        <begin position="45"/>
        <end position="151"/>
    </location>
</feature>
<feature type="short sequence motif" description="TonB C-terminal box" evidence="13">
    <location>
        <begin position="700"/>
        <end position="717"/>
    </location>
</feature>
<evidence type="ECO:0000256" key="5">
    <source>
        <dbReference type="ARBA" id="ARBA00022692"/>
    </source>
</evidence>
<comment type="subcellular location">
    <subcellularLocation>
        <location evidence="1 12">Cell outer membrane</location>
        <topology evidence="1 12">Multi-pass membrane protein</topology>
    </subcellularLocation>
</comment>
<dbReference type="PROSITE" id="PS52016">
    <property type="entry name" value="TONB_DEPENDENT_REC_3"/>
    <property type="match status" value="1"/>
</dbReference>
<keyword evidence="11 12" id="KW-0998">Cell outer membrane</keyword>
<protein>
    <recommendedName>
        <fullName evidence="20">TonB-dependent receptor</fullName>
    </recommendedName>
</protein>
<evidence type="ECO:0000256" key="11">
    <source>
        <dbReference type="ARBA" id="ARBA00023237"/>
    </source>
</evidence>
<dbReference type="PANTHER" id="PTHR32552:SF81">
    <property type="entry name" value="TONB-DEPENDENT OUTER MEMBRANE RECEPTOR"/>
    <property type="match status" value="1"/>
</dbReference>
<dbReference type="InterPro" id="IPR000531">
    <property type="entry name" value="Beta-barrel_TonB"/>
</dbReference>
<evidence type="ECO:0000256" key="1">
    <source>
        <dbReference type="ARBA" id="ARBA00004571"/>
    </source>
</evidence>
<dbReference type="Pfam" id="PF00593">
    <property type="entry name" value="TonB_dep_Rec_b-barrel"/>
    <property type="match status" value="1"/>
</dbReference>
<dbReference type="Proteomes" id="UP000058074">
    <property type="component" value="Chromosome"/>
</dbReference>
<accession>A0A0N9UVH6</accession>
<feature type="domain" description="TonB-dependent receptor-like beta-barrel" evidence="16">
    <location>
        <begin position="249"/>
        <end position="683"/>
    </location>
</feature>
<evidence type="ECO:0000313" key="18">
    <source>
        <dbReference type="EMBL" id="ALH79532.1"/>
    </source>
</evidence>
<dbReference type="InterPro" id="IPR010917">
    <property type="entry name" value="TonB_rcpt_CS"/>
</dbReference>
<dbReference type="PROSITE" id="PS01156">
    <property type="entry name" value="TONB_DEPENDENT_REC_2"/>
    <property type="match status" value="1"/>
</dbReference>
<evidence type="ECO:0000256" key="15">
    <source>
        <dbReference type="SAM" id="SignalP"/>
    </source>
</evidence>
<keyword evidence="2 12" id="KW-0813">Transport</keyword>
<keyword evidence="7" id="KW-0408">Iron</keyword>
<sequence>MKQWMVALLVGTALCPAAAYAQSDAEADQAPGDIIVTAQRYEQRLQDVPVSITAIGADELASRGAATLGDLQYSVPGLSLYEYGPGKQVAQLRGMANLQGASTVGIYLDETPLALDIQGDSISVRLLDMERVEVLRGPQATLYGEGSMGGTIRYIPAAPKLGQVSGSAEGEYSSTRYGGDGYKGVGVINLPLGEKAAVRLVGGYERLAGWIDNVTTGDKNVNSQDLYTVRGSLLVEPTDRLSLSLMGLYQKSDQANQDFGVNRQTIVSTPAFNKERYALVQGKFDYDLGGPILAGSLSYIDRTNRSASDLSPFYVPVLTAPRELGGLGLAPGFIDQVVLAATYNQQVFNSELRLSSQGEGPVGWSLGVNYRELKNRVISSAETEPNDIPADALFGDGRPSILYLDQRTKIRYLALYGEVTGEITPELKVTAGVRYFRERKSQVSDNTNFGIDVLDINAGTFETVNPRLNLSYEFSPDSMIYASVAKGFRGGGFNLTSAGGGIFEVPPTFKPDEVWTYEVGTKHQLFDGKLLLDASVYRTEWSDVQSYAFAPGSAITITTNSGDVAGWGVDLSAMFRPMRSLTLSATYGWNNLEYKNATADKLPGDPVDAAVPESWSASLDFRPALGGDVTGIFRVDYQHAAAGQITLRNFGGQIIPRPGRDLVNARIGAAIGPVEVALFANNLFNEDAPNIVGPFGVFLENLEQRPRTIGVNARMNF</sequence>
<dbReference type="InterPro" id="IPR039426">
    <property type="entry name" value="TonB-dep_rcpt-like"/>
</dbReference>
<keyword evidence="8" id="KW-0406">Ion transport</keyword>
<evidence type="ECO:0000256" key="12">
    <source>
        <dbReference type="PROSITE-ProRule" id="PRU01360"/>
    </source>
</evidence>
<evidence type="ECO:0000256" key="3">
    <source>
        <dbReference type="ARBA" id="ARBA00022452"/>
    </source>
</evidence>
<evidence type="ECO:0000256" key="2">
    <source>
        <dbReference type="ARBA" id="ARBA00022448"/>
    </source>
</evidence>
<dbReference type="InterPro" id="IPR036942">
    <property type="entry name" value="Beta-barrel_TonB_sf"/>
</dbReference>
<feature type="signal peptide" evidence="15">
    <location>
        <begin position="1"/>
        <end position="21"/>
    </location>
</feature>
<comment type="similarity">
    <text evidence="12 14">Belongs to the TonB-dependent receptor family.</text>
</comment>
<evidence type="ECO:0000256" key="13">
    <source>
        <dbReference type="PROSITE-ProRule" id="PRU10144"/>
    </source>
</evidence>
<keyword evidence="5 12" id="KW-0812">Transmembrane</keyword>
<keyword evidence="10 12" id="KW-0472">Membrane</keyword>
<dbReference type="EMBL" id="CP012700">
    <property type="protein sequence ID" value="ALH79532.1"/>
    <property type="molecule type" value="Genomic_DNA"/>
</dbReference>
<dbReference type="CDD" id="cd01347">
    <property type="entry name" value="ligand_gated_channel"/>
    <property type="match status" value="1"/>
</dbReference>
<keyword evidence="6 15" id="KW-0732">Signal</keyword>
<dbReference type="OrthoDB" id="9760333at2"/>
<evidence type="ECO:0000256" key="8">
    <source>
        <dbReference type="ARBA" id="ARBA00023065"/>
    </source>
</evidence>
<dbReference type="AlphaFoldDB" id="A0A0N9UVH6"/>
<evidence type="ECO:0000259" key="16">
    <source>
        <dbReference type="Pfam" id="PF00593"/>
    </source>
</evidence>
<keyword evidence="4" id="KW-0410">Iron transport</keyword>
<reference evidence="18 19" key="1">
    <citation type="journal article" date="2015" name="Genome Announc.">
        <title>Complete Genome Sequence of Polypropylene Glycol- and Polyethylene Glycol-Degrading Sphingopyxis macrogoltabida Strain EY-1.</title>
        <authorList>
            <person name="Ohtsubo Y."/>
            <person name="Nagata Y."/>
            <person name="Numata M."/>
            <person name="Tsuchikane K."/>
            <person name="Hosoyama A."/>
            <person name="Yamazoe A."/>
            <person name="Tsuda M."/>
            <person name="Fujita N."/>
            <person name="Kawai F."/>
        </authorList>
    </citation>
    <scope>NUCLEOTIDE SEQUENCE [LARGE SCALE GENOMIC DNA]</scope>
    <source>
        <strain evidence="18 19">EY-1</strain>
    </source>
</reference>
<evidence type="ECO:0000256" key="7">
    <source>
        <dbReference type="ARBA" id="ARBA00023004"/>
    </source>
</evidence>
<evidence type="ECO:0000256" key="4">
    <source>
        <dbReference type="ARBA" id="ARBA00022496"/>
    </source>
</evidence>
<dbReference type="GO" id="GO:0009279">
    <property type="term" value="C:cell outer membrane"/>
    <property type="evidence" value="ECO:0007669"/>
    <property type="project" value="UniProtKB-SubCell"/>
</dbReference>
<dbReference type="InterPro" id="IPR012910">
    <property type="entry name" value="Plug_dom"/>
</dbReference>